<dbReference type="Gene3D" id="3.40.50.720">
    <property type="entry name" value="NAD(P)-binding Rossmann-like Domain"/>
    <property type="match status" value="1"/>
</dbReference>
<sequence length="260" mass="27790">MNLKLTDKVVIITGGSKGIGAGCVKAFAAEGAIPVIVGRSPDVGQALIEQCGQGHVIEAELTSEQACRSAIEETLEKYGRIDGIIHNAGVNDGVSLSHSPEAFLASLQKNIFHVFALTHFALDALKQSKGFIINISSKVANTGQGSASGYAASKGAMNALTREWALDLAKFSIRVNCVVPAEVMTPMYENWLNTLEDPAGTKAQIESRIPFESRMTTSEEMANMVVFLASERSSHTTGQILYPDGGYVHLDRAYGAVEKE</sequence>
<dbReference type="PRINTS" id="PR00081">
    <property type="entry name" value="GDHRDH"/>
</dbReference>
<dbReference type="PANTHER" id="PTHR42760">
    <property type="entry name" value="SHORT-CHAIN DEHYDROGENASES/REDUCTASES FAMILY MEMBER"/>
    <property type="match status" value="1"/>
</dbReference>
<evidence type="ECO:0000259" key="3">
    <source>
        <dbReference type="SMART" id="SM00822"/>
    </source>
</evidence>
<dbReference type="InterPro" id="IPR057326">
    <property type="entry name" value="KR_dom"/>
</dbReference>
<dbReference type="PROSITE" id="PS00061">
    <property type="entry name" value="ADH_SHORT"/>
    <property type="match status" value="1"/>
</dbReference>
<name>A0ABW4ZCK3_9BACT</name>
<dbReference type="SUPFAM" id="SSF51735">
    <property type="entry name" value="NAD(P)-binding Rossmann-fold domains"/>
    <property type="match status" value="1"/>
</dbReference>
<proteinExistence type="inferred from homology"/>
<evidence type="ECO:0000313" key="4">
    <source>
        <dbReference type="EMBL" id="MFD2159387.1"/>
    </source>
</evidence>
<dbReference type="NCBIfam" id="NF006384">
    <property type="entry name" value="PRK08628.1"/>
    <property type="match status" value="1"/>
</dbReference>
<dbReference type="RefSeq" id="WP_377091402.1">
    <property type="nucleotide sequence ID" value="NZ_JBHSJL010000014.1"/>
</dbReference>
<reference evidence="5" key="1">
    <citation type="journal article" date="2019" name="Int. J. Syst. Evol. Microbiol.">
        <title>The Global Catalogue of Microorganisms (GCM) 10K type strain sequencing project: providing services to taxonomists for standard genome sequencing and annotation.</title>
        <authorList>
            <consortium name="The Broad Institute Genomics Platform"/>
            <consortium name="The Broad Institute Genome Sequencing Center for Infectious Disease"/>
            <person name="Wu L."/>
            <person name="Ma J."/>
        </authorList>
    </citation>
    <scope>NUCLEOTIDE SEQUENCE [LARGE SCALE GENOMIC DNA]</scope>
    <source>
        <strain evidence="5">CCUG 57942</strain>
    </source>
</reference>
<keyword evidence="5" id="KW-1185">Reference proteome</keyword>
<evidence type="ECO:0000313" key="5">
    <source>
        <dbReference type="Proteomes" id="UP001597389"/>
    </source>
</evidence>
<gene>
    <name evidence="4" type="ORF">ACFSW8_10790</name>
</gene>
<dbReference type="CDD" id="cd05233">
    <property type="entry name" value="SDR_c"/>
    <property type="match status" value="1"/>
</dbReference>
<comment type="caution">
    <text evidence="4">The sequence shown here is derived from an EMBL/GenBank/DDBJ whole genome shotgun (WGS) entry which is preliminary data.</text>
</comment>
<protein>
    <submittedName>
        <fullName evidence="4">SDR family oxidoreductase</fullName>
    </submittedName>
</protein>
<dbReference type="InterPro" id="IPR036291">
    <property type="entry name" value="NAD(P)-bd_dom_sf"/>
</dbReference>
<dbReference type="EMBL" id="JBHUJB010000044">
    <property type="protein sequence ID" value="MFD2159387.1"/>
    <property type="molecule type" value="Genomic_DNA"/>
</dbReference>
<accession>A0ABW4ZCK3</accession>
<dbReference type="PANTHER" id="PTHR42760:SF133">
    <property type="entry name" value="3-OXOACYL-[ACYL-CARRIER-PROTEIN] REDUCTASE"/>
    <property type="match status" value="1"/>
</dbReference>
<comment type="similarity">
    <text evidence="1">Belongs to the short-chain dehydrogenases/reductases (SDR) family.</text>
</comment>
<dbReference type="InterPro" id="IPR002347">
    <property type="entry name" value="SDR_fam"/>
</dbReference>
<dbReference type="InterPro" id="IPR020904">
    <property type="entry name" value="Sc_DH/Rdtase_CS"/>
</dbReference>
<evidence type="ECO:0000256" key="1">
    <source>
        <dbReference type="ARBA" id="ARBA00006484"/>
    </source>
</evidence>
<dbReference type="Pfam" id="PF13561">
    <property type="entry name" value="adh_short_C2"/>
    <property type="match status" value="1"/>
</dbReference>
<keyword evidence="2" id="KW-0560">Oxidoreductase</keyword>
<dbReference type="PRINTS" id="PR00080">
    <property type="entry name" value="SDRFAMILY"/>
</dbReference>
<evidence type="ECO:0000256" key="2">
    <source>
        <dbReference type="ARBA" id="ARBA00023002"/>
    </source>
</evidence>
<dbReference type="SMART" id="SM00822">
    <property type="entry name" value="PKS_KR"/>
    <property type="match status" value="1"/>
</dbReference>
<dbReference type="Proteomes" id="UP001597389">
    <property type="component" value="Unassembled WGS sequence"/>
</dbReference>
<feature type="domain" description="Ketoreductase" evidence="3">
    <location>
        <begin position="8"/>
        <end position="183"/>
    </location>
</feature>
<organism evidence="4 5">
    <name type="scientific">Rubritalea tangerina</name>
    <dbReference type="NCBI Taxonomy" id="430798"/>
    <lineage>
        <taxon>Bacteria</taxon>
        <taxon>Pseudomonadati</taxon>
        <taxon>Verrucomicrobiota</taxon>
        <taxon>Verrucomicrobiia</taxon>
        <taxon>Verrucomicrobiales</taxon>
        <taxon>Rubritaleaceae</taxon>
        <taxon>Rubritalea</taxon>
    </lineage>
</organism>